<reference evidence="2 3" key="1">
    <citation type="submission" date="2016-10" db="EMBL/GenBank/DDBJ databases">
        <authorList>
            <person name="Varghese N."/>
            <person name="Submissions S."/>
        </authorList>
    </citation>
    <scope>NUCLEOTIDE SEQUENCE [LARGE SCALE GENOMIC DNA]</scope>
    <source>
        <strain evidence="2 3">DSM 1741</strain>
    </source>
</reference>
<feature type="region of interest" description="Disordered" evidence="1">
    <location>
        <begin position="49"/>
        <end position="69"/>
    </location>
</feature>
<dbReference type="OrthoDB" id="5419296at2"/>
<keyword evidence="3" id="KW-1185">Reference proteome</keyword>
<evidence type="ECO:0000313" key="2">
    <source>
        <dbReference type="EMBL" id="SFL92694.1"/>
    </source>
</evidence>
<name>A0A8G2F8L9_DESNO</name>
<dbReference type="EMBL" id="FOTO01000009">
    <property type="protein sequence ID" value="SFL92694.1"/>
    <property type="molecule type" value="Genomic_DNA"/>
</dbReference>
<protein>
    <submittedName>
        <fullName evidence="2">Uncharacterized protein</fullName>
    </submittedName>
</protein>
<proteinExistence type="predicted"/>
<gene>
    <name evidence="2" type="ORF">SAMN05421830_10984</name>
</gene>
<dbReference type="Proteomes" id="UP000199581">
    <property type="component" value="Unassembled WGS sequence"/>
</dbReference>
<evidence type="ECO:0000256" key="1">
    <source>
        <dbReference type="SAM" id="MobiDB-lite"/>
    </source>
</evidence>
<accession>A0A8G2F8L9</accession>
<sequence>MNRIKNIRPGILVIPDAGLKLMPGQVVEVELLTKQIQAALKSGRLTTVDRREQESVPTSLVEPDEDAEPVDLSKLSATEAISKVNQEANPETLKGYMDTEKRRTVIDALKSRLEGLQGAAE</sequence>
<comment type="caution">
    <text evidence="2">The sequence shown here is derived from an EMBL/GenBank/DDBJ whole genome shotgun (WGS) entry which is preliminary data.</text>
</comment>
<dbReference type="AlphaFoldDB" id="A0A8G2F8L9"/>
<organism evidence="2 3">
    <name type="scientific">Desulfomicrobium norvegicum (strain DSM 1741 / NCIMB 8310)</name>
    <name type="common">Desulfovibrio baculatus (strain Norway 4)</name>
    <name type="synonym">Desulfovibrio desulfuricans (strain Norway 4)</name>
    <dbReference type="NCBI Taxonomy" id="52561"/>
    <lineage>
        <taxon>Bacteria</taxon>
        <taxon>Pseudomonadati</taxon>
        <taxon>Thermodesulfobacteriota</taxon>
        <taxon>Desulfovibrionia</taxon>
        <taxon>Desulfovibrionales</taxon>
        <taxon>Desulfomicrobiaceae</taxon>
        <taxon>Desulfomicrobium</taxon>
    </lineage>
</organism>
<evidence type="ECO:0000313" key="3">
    <source>
        <dbReference type="Proteomes" id="UP000199581"/>
    </source>
</evidence>
<dbReference type="RefSeq" id="WP_092193104.1">
    <property type="nucleotide sequence ID" value="NZ_FOTO01000009.1"/>
</dbReference>